<evidence type="ECO:0000259" key="6">
    <source>
        <dbReference type="SMART" id="SM00062"/>
    </source>
</evidence>
<sequence>MKLFAVKISNMSTGLLALAAMLVLGQGAALCGTLDQVKARGVVRCGSNSGLAGFGLPDDKGVWSGLDIDFCRAVAAAIFNDPLKVKIIPLTSKDRFTALQSGEVDLLARNTTWTLSRETGQGFLFAGINYYDGQGFLVRKKLNLSSALELAGASVCVQQGTTTELNLADFFNGNNMKYEPVNFATADEAVKAYDAGRCDAYTTDASGLYIERAKLAAPDDHVVLPEIISKEPLGPAVRQGDDQWFNLVKWVNFAMIDAEELGVTSKNVDEKAKSERPDIKRLLGFDGDFGEGLGLTPDWAYRIIKFVGNYGEVYDRNLGQGSKLKIQRGVNSLWSRGGLQYAPPIR</sequence>
<proteinExistence type="inferred from homology"/>
<dbReference type="SUPFAM" id="SSF53850">
    <property type="entry name" value="Periplasmic binding protein-like II"/>
    <property type="match status" value="1"/>
</dbReference>
<feature type="domain" description="Solute-binding protein family 3/N-terminal" evidence="6">
    <location>
        <begin position="42"/>
        <end position="271"/>
    </location>
</feature>
<accession>A0A1I3VSL8</accession>
<gene>
    <name evidence="7" type="ORF">SAMN05444581_1012</name>
</gene>
<dbReference type="AlphaFoldDB" id="A0A1I3VSL8"/>
<dbReference type="CDD" id="cd13692">
    <property type="entry name" value="PBP2_BztA"/>
    <property type="match status" value="1"/>
</dbReference>
<dbReference type="SMART" id="SM00062">
    <property type="entry name" value="PBPb"/>
    <property type="match status" value="1"/>
</dbReference>
<dbReference type="InterPro" id="IPR051455">
    <property type="entry name" value="Bact_solute-bind_prot3"/>
</dbReference>
<dbReference type="PANTHER" id="PTHR30085">
    <property type="entry name" value="AMINO ACID ABC TRANSPORTER PERMEASE"/>
    <property type="match status" value="1"/>
</dbReference>
<reference evidence="7 8" key="1">
    <citation type="submission" date="2016-10" db="EMBL/GenBank/DDBJ databases">
        <authorList>
            <person name="de Groot N.N."/>
        </authorList>
    </citation>
    <scope>NUCLEOTIDE SEQUENCE [LARGE SCALE GENOMIC DNA]</scope>
    <source>
        <strain evidence="7 8">NE2</strain>
    </source>
</reference>
<comment type="similarity">
    <text evidence="1 4">Belongs to the bacterial solute-binding protein 3 family.</text>
</comment>
<protein>
    <submittedName>
        <fullName evidence="7">General L-amino acid transport system substrate-binding protein</fullName>
    </submittedName>
</protein>
<dbReference type="InterPro" id="IPR001638">
    <property type="entry name" value="Solute-binding_3/MltF_N"/>
</dbReference>
<keyword evidence="3 5" id="KW-0732">Signal</keyword>
<dbReference type="PANTHER" id="PTHR30085:SF7">
    <property type="entry name" value="AMINO-ACID ABC TRANSPORTER-BINDING PROTEIN YHDW-RELATED"/>
    <property type="match status" value="1"/>
</dbReference>
<evidence type="ECO:0000256" key="3">
    <source>
        <dbReference type="ARBA" id="ARBA00022729"/>
    </source>
</evidence>
<dbReference type="GO" id="GO:0006865">
    <property type="term" value="P:amino acid transport"/>
    <property type="evidence" value="ECO:0007669"/>
    <property type="project" value="TreeGrafter"/>
</dbReference>
<dbReference type="STRING" id="1612308.SAMN05444581_1012"/>
<evidence type="ECO:0000256" key="2">
    <source>
        <dbReference type="ARBA" id="ARBA00022448"/>
    </source>
</evidence>
<feature type="signal peptide" evidence="5">
    <location>
        <begin position="1"/>
        <end position="19"/>
    </location>
</feature>
<evidence type="ECO:0000256" key="5">
    <source>
        <dbReference type="SAM" id="SignalP"/>
    </source>
</evidence>
<dbReference type="Gene3D" id="3.40.190.10">
    <property type="entry name" value="Periplasmic binding protein-like II"/>
    <property type="match status" value="2"/>
</dbReference>
<organism evidence="7 8">
    <name type="scientific">Methylocapsa palsarum</name>
    <dbReference type="NCBI Taxonomy" id="1612308"/>
    <lineage>
        <taxon>Bacteria</taxon>
        <taxon>Pseudomonadati</taxon>
        <taxon>Pseudomonadota</taxon>
        <taxon>Alphaproteobacteria</taxon>
        <taxon>Hyphomicrobiales</taxon>
        <taxon>Beijerinckiaceae</taxon>
        <taxon>Methylocapsa</taxon>
    </lineage>
</organism>
<keyword evidence="2" id="KW-0813">Transport</keyword>
<keyword evidence="8" id="KW-1185">Reference proteome</keyword>
<evidence type="ECO:0000256" key="4">
    <source>
        <dbReference type="RuleBase" id="RU003744"/>
    </source>
</evidence>
<dbReference type="PROSITE" id="PS01039">
    <property type="entry name" value="SBP_BACTERIAL_3"/>
    <property type="match status" value="1"/>
</dbReference>
<dbReference type="Proteomes" id="UP000198755">
    <property type="component" value="Unassembled WGS sequence"/>
</dbReference>
<feature type="chain" id="PRO_5011595363" evidence="5">
    <location>
        <begin position="20"/>
        <end position="346"/>
    </location>
</feature>
<evidence type="ECO:0000313" key="7">
    <source>
        <dbReference type="EMBL" id="SFJ97151.1"/>
    </source>
</evidence>
<dbReference type="Pfam" id="PF00497">
    <property type="entry name" value="SBP_bac_3"/>
    <property type="match status" value="1"/>
</dbReference>
<name>A0A1I3VSL8_9HYPH</name>
<evidence type="ECO:0000256" key="1">
    <source>
        <dbReference type="ARBA" id="ARBA00010333"/>
    </source>
</evidence>
<dbReference type="InterPro" id="IPR018313">
    <property type="entry name" value="SBP_3_CS"/>
</dbReference>
<evidence type="ECO:0000313" key="8">
    <source>
        <dbReference type="Proteomes" id="UP000198755"/>
    </source>
</evidence>
<dbReference type="EMBL" id="FOSN01000001">
    <property type="protein sequence ID" value="SFJ97151.1"/>
    <property type="molecule type" value="Genomic_DNA"/>
</dbReference>